<dbReference type="InterPro" id="IPR003709">
    <property type="entry name" value="VanY-like_core_dom"/>
</dbReference>
<keyword evidence="2" id="KW-0645">Protease</keyword>
<protein>
    <submittedName>
        <fullName evidence="2">D-alanyl-D-alanine carboxypeptidase</fullName>
    </submittedName>
</protein>
<evidence type="ECO:0000313" key="2">
    <source>
        <dbReference type="EMBL" id="GKX30043.1"/>
    </source>
</evidence>
<dbReference type="SUPFAM" id="SSF55166">
    <property type="entry name" value="Hedgehog/DD-peptidase"/>
    <property type="match status" value="1"/>
</dbReference>
<dbReference type="AlphaFoldDB" id="A0A9W5YF35"/>
<dbReference type="InterPro" id="IPR052179">
    <property type="entry name" value="DD-CPase-like"/>
</dbReference>
<sequence length="255" mass="29906">MESIKLYAEDIHTGSLVLVNKSYPVVDSDKNKLQLAPMNERHQKILLEIRTANVLNYMMKDIRCEAEIVPVSGYRSLNEQKNIYKDSILENGIKFTKDFVAIPGHSEHQTGLAIDLARKQENIDFICPDFPYEGICDYFRKKAPHYGFIQRYKKDKESITGIAHEPWHFRYVGYPHSQIMNNLDLSLEEYIETIKEYPYDERYFSYEHNGKIMKVSYVDILSYGYKSIELPEKISYMISGNNVDGFIITTWREDQ</sequence>
<comment type="caution">
    <text evidence="2">The sequence shown here is derived from an EMBL/GenBank/DDBJ whole genome shotgun (WGS) entry which is preliminary data.</text>
</comment>
<organism evidence="2 3">
    <name type="scientific">Vallitalea longa</name>
    <dbReference type="NCBI Taxonomy" id="2936439"/>
    <lineage>
        <taxon>Bacteria</taxon>
        <taxon>Bacillati</taxon>
        <taxon>Bacillota</taxon>
        <taxon>Clostridia</taxon>
        <taxon>Lachnospirales</taxon>
        <taxon>Vallitaleaceae</taxon>
        <taxon>Vallitalea</taxon>
    </lineage>
</organism>
<dbReference type="EMBL" id="BRLB01000007">
    <property type="protein sequence ID" value="GKX30043.1"/>
    <property type="molecule type" value="Genomic_DNA"/>
</dbReference>
<dbReference type="InterPro" id="IPR009045">
    <property type="entry name" value="Zn_M74/Hedgehog-like"/>
</dbReference>
<keyword evidence="3" id="KW-1185">Reference proteome</keyword>
<accession>A0A9W5YF35</accession>
<dbReference type="PANTHER" id="PTHR34385:SF1">
    <property type="entry name" value="PEPTIDOGLYCAN L-ALANYL-D-GLUTAMATE ENDOPEPTIDASE CWLK"/>
    <property type="match status" value="1"/>
</dbReference>
<dbReference type="RefSeq" id="WP_281815903.1">
    <property type="nucleotide sequence ID" value="NZ_BRLB01000007.1"/>
</dbReference>
<dbReference type="GO" id="GO:0006508">
    <property type="term" value="P:proteolysis"/>
    <property type="evidence" value="ECO:0007669"/>
    <property type="project" value="InterPro"/>
</dbReference>
<name>A0A9W5YF35_9FIRM</name>
<feature type="domain" description="D-alanyl-D-alanine carboxypeptidase-like core" evidence="1">
    <location>
        <begin position="47"/>
        <end position="173"/>
    </location>
</feature>
<dbReference type="Proteomes" id="UP001144256">
    <property type="component" value="Unassembled WGS sequence"/>
</dbReference>
<dbReference type="PANTHER" id="PTHR34385">
    <property type="entry name" value="D-ALANYL-D-ALANINE CARBOXYPEPTIDASE"/>
    <property type="match status" value="1"/>
</dbReference>
<dbReference type="GO" id="GO:0004180">
    <property type="term" value="F:carboxypeptidase activity"/>
    <property type="evidence" value="ECO:0007669"/>
    <property type="project" value="UniProtKB-KW"/>
</dbReference>
<evidence type="ECO:0000259" key="1">
    <source>
        <dbReference type="Pfam" id="PF02557"/>
    </source>
</evidence>
<dbReference type="CDD" id="cd14849">
    <property type="entry name" value="DD-dipeptidase_VanXYc"/>
    <property type="match status" value="1"/>
</dbReference>
<evidence type="ECO:0000313" key="3">
    <source>
        <dbReference type="Proteomes" id="UP001144256"/>
    </source>
</evidence>
<dbReference type="Gene3D" id="3.30.1380.10">
    <property type="match status" value="1"/>
</dbReference>
<proteinExistence type="predicted"/>
<gene>
    <name evidence="2" type="primary">vanY</name>
    <name evidence="2" type="ORF">SH1V18_25230</name>
</gene>
<dbReference type="Pfam" id="PF02557">
    <property type="entry name" value="VanY"/>
    <property type="match status" value="1"/>
</dbReference>
<reference evidence="2" key="1">
    <citation type="submission" date="2022-06" db="EMBL/GenBank/DDBJ databases">
        <title>Vallitalea longa sp. nov., an anaerobic bacterium isolated from marine sediment.</title>
        <authorList>
            <person name="Hirano S."/>
            <person name="Terahara T."/>
            <person name="Mori K."/>
            <person name="Hamada M."/>
            <person name="Matsumoto R."/>
            <person name="Kobayashi T."/>
        </authorList>
    </citation>
    <scope>NUCLEOTIDE SEQUENCE</scope>
    <source>
        <strain evidence="2">SH18-1</strain>
    </source>
</reference>
<dbReference type="Gene3D" id="3.30.200.180">
    <property type="match status" value="1"/>
</dbReference>
<keyword evidence="2" id="KW-0378">Hydrolase</keyword>
<keyword evidence="2" id="KW-0121">Carboxypeptidase</keyword>